<dbReference type="AlphaFoldDB" id="A0AAP3DJB9"/>
<name>A0AAP3DJB9_BRELA</name>
<gene>
    <name evidence="2" type="ORF">O0554_19955</name>
</gene>
<proteinExistence type="predicted"/>
<evidence type="ECO:0000313" key="3">
    <source>
        <dbReference type="Proteomes" id="UP001077662"/>
    </source>
</evidence>
<evidence type="ECO:0000256" key="1">
    <source>
        <dbReference type="SAM" id="Phobius"/>
    </source>
</evidence>
<dbReference type="RefSeq" id="WP_258434407.1">
    <property type="nucleotide sequence ID" value="NZ_JANSGW010000031.1"/>
</dbReference>
<keyword evidence="1" id="KW-0812">Transmembrane</keyword>
<accession>A0AAP3DJB9</accession>
<evidence type="ECO:0000313" key="2">
    <source>
        <dbReference type="EMBL" id="MCZ0809153.1"/>
    </source>
</evidence>
<feature type="transmembrane region" description="Helical" evidence="1">
    <location>
        <begin position="385"/>
        <end position="404"/>
    </location>
</feature>
<sequence>MEWLQLLKSRGFTKGRENPNTVDYSNQLKKEVIEQFVTDFSSSWETEFVLYLDDDHSLSLPTEKSLLSDTLDQCYETVDVKIEIKKSRIVSSSLLSAYNIHIFSQADVFIKSLNKLSFAKMDQCIFNEISQPVYIIIYDQPEYSIPVINEFIAIGDINILNKTFEEPEKRFKKIQDKIKNRNENIRWNREISMLSPDVYFFDEGVANELTQFFNRKAAKMCVAFTALNTEYSDESQTYFSTYSGLKQTKFQLVIPDECEKDHIERIYSLYTWAYSEKTADKIGLIQNIINIHVKEETNPNLGSLLNNINEIFEMVKENYRVYIQKSVKSYLDERKQVEDFIRTTSSEIGKQISGLTDIVTKNLFGLLGTAITTVIGFNKPENQAYIPWILYVYSFFSISLAIYYSTLANANKKVINEVYKKRINDYKKIFLEDRIDQITGNSIDQQMEIFNRYLHWTVWPSILISLIVFLIGLMCHGFFSWIYTESPHIIEKVIQLLTLL</sequence>
<dbReference type="EMBL" id="JAPTNE010000031">
    <property type="protein sequence ID" value="MCZ0809153.1"/>
    <property type="molecule type" value="Genomic_DNA"/>
</dbReference>
<dbReference type="Proteomes" id="UP001077662">
    <property type="component" value="Unassembled WGS sequence"/>
</dbReference>
<keyword evidence="1" id="KW-0472">Membrane</keyword>
<feature type="transmembrane region" description="Helical" evidence="1">
    <location>
        <begin position="456"/>
        <end position="483"/>
    </location>
</feature>
<reference evidence="2" key="1">
    <citation type="submission" date="2022-09" db="EMBL/GenBank/DDBJ databases">
        <title>Genome analysis and characterization of larvicidal activity of Brevibacillus strains.</title>
        <authorList>
            <person name="Patrusheva E.V."/>
            <person name="Izotova A.O."/>
            <person name="Toshchakov S.V."/>
            <person name="Sineoky S.P."/>
        </authorList>
    </citation>
    <scope>NUCLEOTIDE SEQUENCE</scope>
    <source>
        <strain evidence="2">VKPM_B-13247</strain>
    </source>
</reference>
<organism evidence="2 3">
    <name type="scientific">Brevibacillus laterosporus</name>
    <name type="common">Bacillus laterosporus</name>
    <dbReference type="NCBI Taxonomy" id="1465"/>
    <lineage>
        <taxon>Bacteria</taxon>
        <taxon>Bacillati</taxon>
        <taxon>Bacillota</taxon>
        <taxon>Bacilli</taxon>
        <taxon>Bacillales</taxon>
        <taxon>Paenibacillaceae</taxon>
        <taxon>Brevibacillus</taxon>
    </lineage>
</organism>
<keyword evidence="1" id="KW-1133">Transmembrane helix</keyword>
<comment type="caution">
    <text evidence="2">The sequence shown here is derived from an EMBL/GenBank/DDBJ whole genome shotgun (WGS) entry which is preliminary data.</text>
</comment>
<protein>
    <submittedName>
        <fullName evidence="2">Uncharacterized protein</fullName>
    </submittedName>
</protein>